<dbReference type="InterPro" id="IPR001036">
    <property type="entry name" value="Acrflvin-R"/>
</dbReference>
<feature type="transmembrane region" description="Helical" evidence="9">
    <location>
        <begin position="921"/>
        <end position="942"/>
    </location>
</feature>
<dbReference type="SUPFAM" id="SSF82693">
    <property type="entry name" value="Multidrug efflux transporter AcrB pore domain, PN1, PN2, PC1 and PC2 subdomains"/>
    <property type="match status" value="4"/>
</dbReference>
<evidence type="ECO:0000256" key="7">
    <source>
        <dbReference type="ARBA" id="ARBA00022989"/>
    </source>
</evidence>
<comment type="caution">
    <text evidence="11">The sequence shown here is derived from an EMBL/GenBank/DDBJ whole genome shotgun (WGS) entry which is preliminary data.</text>
</comment>
<proteinExistence type="inferred from homology"/>
<evidence type="ECO:0000313" key="11">
    <source>
        <dbReference type="EMBL" id="PRQ69571.1"/>
    </source>
</evidence>
<dbReference type="Proteomes" id="UP000238163">
    <property type="component" value="Unassembled WGS sequence"/>
</dbReference>
<dbReference type="EMBL" id="NWTN01000001">
    <property type="protein sequence ID" value="PRQ69571.1"/>
    <property type="molecule type" value="Genomic_DNA"/>
</dbReference>
<evidence type="ECO:0000256" key="4">
    <source>
        <dbReference type="ARBA" id="ARBA00022475"/>
    </source>
</evidence>
<protein>
    <recommendedName>
        <fullName evidence="9">Efflux pump membrane transporter</fullName>
    </recommendedName>
</protein>
<evidence type="ECO:0000256" key="1">
    <source>
        <dbReference type="ARBA" id="ARBA00004429"/>
    </source>
</evidence>
<keyword evidence="6 9" id="KW-0812">Transmembrane</keyword>
<dbReference type="InterPro" id="IPR000731">
    <property type="entry name" value="SSD"/>
</dbReference>
<evidence type="ECO:0000256" key="6">
    <source>
        <dbReference type="ARBA" id="ARBA00022692"/>
    </source>
</evidence>
<feature type="transmembrane region" description="Helical" evidence="9">
    <location>
        <begin position="893"/>
        <end position="915"/>
    </location>
</feature>
<dbReference type="PROSITE" id="PS50156">
    <property type="entry name" value="SSD"/>
    <property type="match status" value="1"/>
</dbReference>
<feature type="transmembrane region" description="Helical" evidence="9">
    <location>
        <begin position="339"/>
        <end position="358"/>
    </location>
</feature>
<feature type="transmembrane region" description="Helical" evidence="9">
    <location>
        <begin position="1001"/>
        <end position="1025"/>
    </location>
</feature>
<feature type="transmembrane region" description="Helical" evidence="9">
    <location>
        <begin position="392"/>
        <end position="412"/>
    </location>
</feature>
<organism evidence="11 12">
    <name type="scientific">Vibrio mediterranei</name>
    <dbReference type="NCBI Taxonomy" id="689"/>
    <lineage>
        <taxon>Bacteria</taxon>
        <taxon>Pseudomonadati</taxon>
        <taxon>Pseudomonadota</taxon>
        <taxon>Gammaproteobacteria</taxon>
        <taxon>Vibrionales</taxon>
        <taxon>Vibrionaceae</taxon>
        <taxon>Vibrio</taxon>
    </lineage>
</organism>
<dbReference type="Gene3D" id="3.30.70.1320">
    <property type="entry name" value="Multidrug efflux transporter AcrB pore domain like"/>
    <property type="match status" value="1"/>
</dbReference>
<dbReference type="InterPro" id="IPR027463">
    <property type="entry name" value="AcrB_DN_DC_subdom"/>
</dbReference>
<dbReference type="PRINTS" id="PR00702">
    <property type="entry name" value="ACRIFLAVINRP"/>
</dbReference>
<sequence>MLSQFFINRPKFAFVISIILAFLGSIAIKQMPVSDYPDITPPVINVVAVYPGASAETIETVVGSAIEAEVNGVDDMLYMDSRSSNDGSYRLQVTFNIGTDPDMAQVNVQNRVSAALSSLPSVVNEMGVRVFKASSDTLMALAVYSPNNTFDETHLNTWVEVNLQDRLARIPGVGDTNVLGTSYAMRIWLDVEHMKALNVTTQEVRQALLDQNNQIPAGQLGSTLISEDIAFQTPLLSDERLQSEQEFSSIIVKSAADGSHIYLADIAHIEMGNDRYESYAHLNGQAASLMTISLAPGANALETSAAIKQLLDDTDWPSDMAYAYPFDITNFIEDSISDITMTLLIAAVLVVIVTYLFLGSIRATIVPLLAIPVSLVGSFFFMQLMGFTINTITLFGLILAIGIVVDNAILVIENVERILNENLHYTAADATREAMREVSGPIVSSTLVMLAVFLPVSFLPGITGQMFSQFGLTICIALVLSAINALTFSPALCALIMKRVERQPSWFIAFNRLFEKVTVLYGKAAALVVRKSLVLLGLFVTTLGAIFALDQQIPSAFIENEDKGSMLAIVQLPDGASLARTQSFAAEVEGIMLDDPAVANVGGATGFGILTFSRQSNSATFFVDLKPWEERRLLEGDNTAADVQMRLNQTLSQLPQGVAMAVTPPAIPGIGSGSNLEFMLQDTQGRSKAELADTTQQLIAAANQRPELQGVFTLFRANVPHFAINIDREKARQYGVSVTTINDAIVTNLASVRVNDFSLWGQTYYVYIQAKPEQRIDPSDIGKIHVRSAENEMLPLSEVATIEPQLVPDITNRYNMLSAAKVFVGTAPGYSSGDTIAAMENVANEVLPYGYSYEWTTMALQEKMAGNAIVYAFALAFIFIYLFLVAQYESWTLPAVIIITAPTAAVGTMLALTSYGMPLTLYGQIGLVLLIALAAKNAILIVEFAKTKREEDGLAIEDAAIKGGTMRFRAVNMTSWSFALGIVPMVLAEGAGSVAQNNMGVALIGGILCVLLLGAILTPGFYSIFQKIREKLKPD</sequence>
<feature type="transmembrane region" description="Helical" evidence="9">
    <location>
        <begin position="365"/>
        <end position="386"/>
    </location>
</feature>
<keyword evidence="5 9" id="KW-0997">Cell inner membrane</keyword>
<dbReference type="Gene3D" id="3.30.70.1440">
    <property type="entry name" value="Multidrug efflux transporter AcrB pore domain"/>
    <property type="match status" value="1"/>
</dbReference>
<keyword evidence="8 9" id="KW-0472">Membrane</keyword>
<dbReference type="PANTHER" id="PTHR32063:SF24">
    <property type="entry name" value="CATION EFFLUX SYSTEM (ACRB_ACRD_ACRF FAMILY)"/>
    <property type="match status" value="1"/>
</dbReference>
<dbReference type="SUPFAM" id="SSF82714">
    <property type="entry name" value="Multidrug efflux transporter AcrB TolC docking domain, DN and DC subdomains"/>
    <property type="match status" value="2"/>
</dbReference>
<keyword evidence="3 9" id="KW-0813">Transport</keyword>
<feature type="transmembrane region" description="Helical" evidence="9">
    <location>
        <begin position="442"/>
        <end position="463"/>
    </location>
</feature>
<comment type="caution">
    <text evidence="9">Lacks conserved residue(s) required for the propagation of feature annotation.</text>
</comment>
<feature type="transmembrane region" description="Helical" evidence="9">
    <location>
        <begin position="868"/>
        <end position="886"/>
    </location>
</feature>
<dbReference type="InterPro" id="IPR004764">
    <property type="entry name" value="MdtF-like"/>
</dbReference>
<dbReference type="NCBIfam" id="TIGR00915">
    <property type="entry name" value="2A0602"/>
    <property type="match status" value="1"/>
</dbReference>
<evidence type="ECO:0000256" key="9">
    <source>
        <dbReference type="RuleBase" id="RU364070"/>
    </source>
</evidence>
<dbReference type="Gene3D" id="3.30.70.1430">
    <property type="entry name" value="Multidrug efflux transporter AcrB pore domain"/>
    <property type="match status" value="2"/>
</dbReference>
<feature type="domain" description="SSD" evidence="10">
    <location>
        <begin position="365"/>
        <end position="495"/>
    </location>
</feature>
<evidence type="ECO:0000256" key="2">
    <source>
        <dbReference type="ARBA" id="ARBA00010942"/>
    </source>
</evidence>
<evidence type="ECO:0000256" key="5">
    <source>
        <dbReference type="ARBA" id="ARBA00022519"/>
    </source>
</evidence>
<dbReference type="Pfam" id="PF00873">
    <property type="entry name" value="ACR_tran"/>
    <property type="match status" value="1"/>
</dbReference>
<gene>
    <name evidence="11" type="ORF">COR51_02965</name>
</gene>
<accession>A0ABX5DLS6</accession>
<dbReference type="Gene3D" id="1.20.1640.10">
    <property type="entry name" value="Multidrug efflux transporter AcrB transmembrane domain"/>
    <property type="match status" value="2"/>
</dbReference>
<evidence type="ECO:0000256" key="8">
    <source>
        <dbReference type="ARBA" id="ARBA00023136"/>
    </source>
</evidence>
<name>A0ABX5DLS6_9VIBR</name>
<dbReference type="Gene3D" id="3.30.2090.10">
    <property type="entry name" value="Multidrug efflux transporter AcrB TolC docking domain, DN and DC subdomains"/>
    <property type="match status" value="2"/>
</dbReference>
<keyword evidence="7 9" id="KW-1133">Transmembrane helix</keyword>
<feature type="transmembrane region" description="Helical" evidence="9">
    <location>
        <begin position="533"/>
        <end position="549"/>
    </location>
</feature>
<dbReference type="RefSeq" id="WP_096441601.1">
    <property type="nucleotide sequence ID" value="NZ_NWTN01000001.1"/>
</dbReference>
<keyword evidence="4" id="KW-1003">Cell membrane</keyword>
<comment type="similarity">
    <text evidence="2 9">Belongs to the resistance-nodulation-cell division (RND) (TC 2.A.6) family.</text>
</comment>
<feature type="transmembrane region" description="Helical" evidence="9">
    <location>
        <begin position="469"/>
        <end position="497"/>
    </location>
</feature>
<evidence type="ECO:0000256" key="3">
    <source>
        <dbReference type="ARBA" id="ARBA00022448"/>
    </source>
</evidence>
<evidence type="ECO:0000313" key="12">
    <source>
        <dbReference type="Proteomes" id="UP000238163"/>
    </source>
</evidence>
<keyword evidence="12" id="KW-1185">Reference proteome</keyword>
<evidence type="ECO:0000259" key="10">
    <source>
        <dbReference type="PROSITE" id="PS50156"/>
    </source>
</evidence>
<reference evidence="11 12" key="1">
    <citation type="submission" date="2018-03" db="EMBL/GenBank/DDBJ databases">
        <title>Genetic Diversity and Phenotypic Plasticity of AHL Mediated Quorum Sensing in Environmental Strains of Vibrio mediterranei.</title>
        <authorList>
            <person name="Lantoine F."/>
            <person name="Vouve F."/>
        </authorList>
    </citation>
    <scope>NUCLEOTIDE SEQUENCE [LARGE SCALE GENOMIC DNA]</scope>
    <source>
        <strain evidence="11 12">17LN0615E</strain>
    </source>
</reference>
<feature type="transmembrane region" description="Helical" evidence="9">
    <location>
        <begin position="976"/>
        <end position="995"/>
    </location>
</feature>
<dbReference type="PANTHER" id="PTHR32063">
    <property type="match status" value="1"/>
</dbReference>
<dbReference type="SUPFAM" id="SSF82866">
    <property type="entry name" value="Multidrug efflux transporter AcrB transmembrane domain"/>
    <property type="match status" value="2"/>
</dbReference>
<comment type="subcellular location">
    <subcellularLocation>
        <location evidence="1 9">Cell inner membrane</location>
        <topology evidence="1 9">Multi-pass membrane protein</topology>
    </subcellularLocation>
</comment>